<proteinExistence type="inferred from homology"/>
<dbReference type="Gene3D" id="1.10.10.1800">
    <property type="entry name" value="tRNA uridine 5-carboxymethylaminomethyl modification enzyme MnmG/GidA"/>
    <property type="match status" value="1"/>
</dbReference>
<dbReference type="InterPro" id="IPR049312">
    <property type="entry name" value="GIDA_C_N"/>
</dbReference>
<comment type="similarity">
    <text evidence="2">Belongs to the MnmG family.</text>
</comment>
<dbReference type="PROSITE" id="PS01280">
    <property type="entry name" value="GIDA_1"/>
    <property type="match status" value="1"/>
</dbReference>
<dbReference type="VEuPathDB" id="FungiDB:TRICI_002356"/>
<dbReference type="Pfam" id="PF21680">
    <property type="entry name" value="GIDA_C_1st"/>
    <property type="match status" value="1"/>
</dbReference>
<dbReference type="PRINTS" id="PR00411">
    <property type="entry name" value="PNDRDTASEI"/>
</dbReference>
<dbReference type="OrthoDB" id="3329at2759"/>
<dbReference type="InterPro" id="IPR004416">
    <property type="entry name" value="MnmG"/>
</dbReference>
<keyword evidence="4" id="KW-0274">FAD</keyword>
<dbReference type="PROSITE" id="PS01281">
    <property type="entry name" value="GIDA_2"/>
    <property type="match status" value="1"/>
</dbReference>
<comment type="caution">
    <text evidence="7">The sequence shown here is derived from an EMBL/GenBank/DDBJ whole genome shotgun (WGS) entry which is preliminary data.</text>
</comment>
<dbReference type="NCBIfam" id="TIGR00136">
    <property type="entry name" value="mnmG_gidA"/>
    <property type="match status" value="1"/>
</dbReference>
<dbReference type="InterPro" id="IPR036188">
    <property type="entry name" value="FAD/NAD-bd_sf"/>
</dbReference>
<evidence type="ECO:0000256" key="2">
    <source>
        <dbReference type="ARBA" id="ARBA00007653"/>
    </source>
</evidence>
<evidence type="ECO:0000256" key="4">
    <source>
        <dbReference type="ARBA" id="ARBA00022827"/>
    </source>
</evidence>
<comment type="cofactor">
    <cofactor evidence="1">
        <name>FAD</name>
        <dbReference type="ChEBI" id="CHEBI:57692"/>
    </cofactor>
</comment>
<dbReference type="HAMAP" id="MF_00129">
    <property type="entry name" value="MnmG_GidA"/>
    <property type="match status" value="1"/>
</dbReference>
<dbReference type="InterPro" id="IPR020595">
    <property type="entry name" value="MnmG-rel_CS"/>
</dbReference>
<protein>
    <recommendedName>
        <fullName evidence="6">tRNA uridine 5-carboxymethylaminomethyl modification enzyme C-terminal subdomain domain-containing protein</fullName>
    </recommendedName>
</protein>
<sequence>MLQRRILQRAQNAIRFGGHIQKRSIFLDAELQTRLVDPGTQRTDVVVVGGGHAGAEACAAAARVGANVLLITPKESNIGVCSCNPSFGGIGKGTLLKEVDALDGVSPRIVDKAGIHFQTLNRSRGPAVWGPRAQIDRKIYQREMLKELKEYDPEKLRIKEASVRDIIVDPVSNRVAGVILESSGEVISATRVVITTGTFLSAEIHVGLAARPAGRMGEAATFGLSRTLRDDLKFPLGRLKTGTPPRLRMSSINYEGLTIQHGDDPPKPFSMVNSDVSLKNNQMVCHLTRTNSKTHDILQNNMHRSVHIRETVKGPRYCPSIESKIIRFSHKDSHQVWLEPEGLDSDLVYPNGLSVSMPEEVQLEMLRTIAGLENVEMTQPGYGVEYDYVDPRELRPTLETKKICGLYLAGQINGTTGYEEAAAQGIIAGINAGRGPLVENPFVMKRSQGYIGVLIDDLVTMGVEEPYRMFTSRSEFRFTVRSDNADLRLTELGKELGVVSSERWNKFQKDRGGYLAIKDALSSWVQSPAAWGKELKHCFPNKQNADPQRRSAYAILRMSEVTINDLVPGLSANLQTVSPRVLEQIEIDAKYAPYISRELAAVKAFEADESLEIPETMDYSQIASLSNECRSLLERIRPETVGQARRIQGVTPSACIDLYRFVKRSAQ</sequence>
<evidence type="ECO:0000256" key="1">
    <source>
        <dbReference type="ARBA" id="ARBA00001974"/>
    </source>
</evidence>
<dbReference type="SUPFAM" id="SSF51905">
    <property type="entry name" value="FAD/NAD(P)-binding domain"/>
    <property type="match status" value="1"/>
</dbReference>
<dbReference type="GO" id="GO:0030488">
    <property type="term" value="P:tRNA methylation"/>
    <property type="evidence" value="ECO:0007669"/>
    <property type="project" value="TreeGrafter"/>
</dbReference>
<dbReference type="GO" id="GO:0070899">
    <property type="term" value="P:mitochondrial tRNA wobble uridine modification"/>
    <property type="evidence" value="ECO:0007669"/>
    <property type="project" value="UniProtKB-ARBA"/>
</dbReference>
<dbReference type="FunFam" id="1.10.150.570:FF:000001">
    <property type="entry name" value="tRNA uridine 5-carboxymethylaminomethyl modification enzyme MnmG"/>
    <property type="match status" value="1"/>
</dbReference>
<evidence type="ECO:0000256" key="5">
    <source>
        <dbReference type="ARBA" id="ARBA00054993"/>
    </source>
</evidence>
<comment type="function">
    <text evidence="5">Component of the MSS1-MTO1 complex that catalyzes the 5-carboxymethylaminomethyluridine (cmnm(5)U) modification at the 34th wobble position (U34) of mitochondrial tRNAs.</text>
</comment>
<dbReference type="Proteomes" id="UP000761534">
    <property type="component" value="Unassembled WGS sequence"/>
</dbReference>
<evidence type="ECO:0000313" key="8">
    <source>
        <dbReference type="Proteomes" id="UP000761534"/>
    </source>
</evidence>
<reference evidence="7" key="1">
    <citation type="journal article" date="2019" name="G3 (Bethesda)">
        <title>Genome Assemblies of Two Rare Opportunistic Yeast Pathogens: Diutina rugosa (syn. Candida rugosa) and Trichomonascus ciferrii (syn. Candida ciferrii).</title>
        <authorList>
            <person name="Mixao V."/>
            <person name="Saus E."/>
            <person name="Hansen A.P."/>
            <person name="Lass-Florl C."/>
            <person name="Gabaldon T."/>
        </authorList>
    </citation>
    <scope>NUCLEOTIDE SEQUENCE</scope>
    <source>
        <strain evidence="7">CBS 4856</strain>
    </source>
</reference>
<dbReference type="FunFam" id="3.50.50.60:FF:000002">
    <property type="entry name" value="tRNA uridine 5-carboxymethylaminomethyl modification enzyme MnmG"/>
    <property type="match status" value="1"/>
</dbReference>
<gene>
    <name evidence="7" type="ORF">TRICI_002356</name>
</gene>
<dbReference type="InterPro" id="IPR002218">
    <property type="entry name" value="MnmG-rel"/>
</dbReference>
<organism evidence="7 8">
    <name type="scientific">Trichomonascus ciferrii</name>
    <dbReference type="NCBI Taxonomy" id="44093"/>
    <lineage>
        <taxon>Eukaryota</taxon>
        <taxon>Fungi</taxon>
        <taxon>Dikarya</taxon>
        <taxon>Ascomycota</taxon>
        <taxon>Saccharomycotina</taxon>
        <taxon>Dipodascomycetes</taxon>
        <taxon>Dipodascales</taxon>
        <taxon>Trichomonascaceae</taxon>
        <taxon>Trichomonascus</taxon>
        <taxon>Trichomonascus ciferrii complex</taxon>
    </lineage>
</organism>
<dbReference type="InterPro" id="IPR047001">
    <property type="entry name" value="MnmG_C_subdom"/>
</dbReference>
<dbReference type="Pfam" id="PF01134">
    <property type="entry name" value="GIDA"/>
    <property type="match status" value="1"/>
</dbReference>
<dbReference type="AlphaFoldDB" id="A0A642V754"/>
<evidence type="ECO:0000259" key="6">
    <source>
        <dbReference type="SMART" id="SM01228"/>
    </source>
</evidence>
<dbReference type="InterPro" id="IPR026904">
    <property type="entry name" value="MnmG_C"/>
</dbReference>
<evidence type="ECO:0000256" key="3">
    <source>
        <dbReference type="ARBA" id="ARBA00022630"/>
    </source>
</evidence>
<dbReference type="PANTHER" id="PTHR11806:SF0">
    <property type="entry name" value="PROTEIN MTO1 HOMOLOG, MITOCHONDRIAL"/>
    <property type="match status" value="1"/>
</dbReference>
<dbReference type="PANTHER" id="PTHR11806">
    <property type="entry name" value="GLUCOSE INHIBITED DIVISION PROTEIN A"/>
    <property type="match status" value="1"/>
</dbReference>
<accession>A0A642V754</accession>
<keyword evidence="3" id="KW-0285">Flavoprotein</keyword>
<dbReference type="GO" id="GO:0005739">
    <property type="term" value="C:mitochondrion"/>
    <property type="evidence" value="ECO:0007669"/>
    <property type="project" value="GOC"/>
</dbReference>
<keyword evidence="8" id="KW-1185">Reference proteome</keyword>
<dbReference type="EMBL" id="SWFS01000161">
    <property type="protein sequence ID" value="KAA8915507.1"/>
    <property type="molecule type" value="Genomic_DNA"/>
</dbReference>
<dbReference type="InterPro" id="IPR044920">
    <property type="entry name" value="MnmG_C_subdom_sf"/>
</dbReference>
<dbReference type="SMART" id="SM01228">
    <property type="entry name" value="GIDA_assoc_3"/>
    <property type="match status" value="1"/>
</dbReference>
<name>A0A642V754_9ASCO</name>
<feature type="domain" description="tRNA uridine 5-carboxymethylaminomethyl modification enzyme C-terminal subdomain" evidence="6">
    <location>
        <begin position="589"/>
        <end position="660"/>
    </location>
</feature>
<dbReference type="Gene3D" id="1.10.150.570">
    <property type="entry name" value="GidA associated domain, C-terminal subdomain"/>
    <property type="match status" value="1"/>
</dbReference>
<dbReference type="InterPro" id="IPR040131">
    <property type="entry name" value="MnmG_N"/>
</dbReference>
<dbReference type="GO" id="GO:0050660">
    <property type="term" value="F:flavin adenine dinucleotide binding"/>
    <property type="evidence" value="ECO:0007669"/>
    <property type="project" value="InterPro"/>
</dbReference>
<dbReference type="Gene3D" id="3.50.50.60">
    <property type="entry name" value="FAD/NAD(P)-binding domain"/>
    <property type="match status" value="2"/>
</dbReference>
<dbReference type="Pfam" id="PF13932">
    <property type="entry name" value="SAM_GIDA_C"/>
    <property type="match status" value="1"/>
</dbReference>
<evidence type="ECO:0000313" key="7">
    <source>
        <dbReference type="EMBL" id="KAA8915507.1"/>
    </source>
</evidence>